<sequence>MATVGQLSAFIAINSDEYSHIKNVDGNLNVNDEFKTTFKISEISSSNTYELNKSWILDSGATIHFTPIQNVDRKFFFAEKATPLSQPILLNKGPSKPHHGNSSKAPKVQSGTCEDWHIRMSHINHDTLLKLPEVTRGC</sequence>
<accession>A0A420HPQ7</accession>
<keyword evidence="3" id="KW-1185">Reference proteome</keyword>
<dbReference type="AlphaFoldDB" id="A0A420HPQ7"/>
<evidence type="ECO:0000313" key="2">
    <source>
        <dbReference type="EMBL" id="RKF59444.1"/>
    </source>
</evidence>
<gene>
    <name evidence="2" type="ORF">OnM2_060042</name>
</gene>
<evidence type="ECO:0000313" key="3">
    <source>
        <dbReference type="Proteomes" id="UP000286134"/>
    </source>
</evidence>
<protein>
    <recommendedName>
        <fullName evidence="4">GAG-pre-integrase domain-containing protein</fullName>
    </recommendedName>
</protein>
<proteinExistence type="predicted"/>
<dbReference type="STRING" id="212602.A0A420HPQ7"/>
<organism evidence="2 3">
    <name type="scientific">Erysiphe neolycopersici</name>
    <dbReference type="NCBI Taxonomy" id="212602"/>
    <lineage>
        <taxon>Eukaryota</taxon>
        <taxon>Fungi</taxon>
        <taxon>Dikarya</taxon>
        <taxon>Ascomycota</taxon>
        <taxon>Pezizomycotina</taxon>
        <taxon>Leotiomycetes</taxon>
        <taxon>Erysiphales</taxon>
        <taxon>Erysiphaceae</taxon>
        <taxon>Erysiphe</taxon>
    </lineage>
</organism>
<feature type="region of interest" description="Disordered" evidence="1">
    <location>
        <begin position="88"/>
        <end position="109"/>
    </location>
</feature>
<dbReference type="Proteomes" id="UP000286134">
    <property type="component" value="Unassembled WGS sequence"/>
</dbReference>
<reference evidence="2 3" key="1">
    <citation type="journal article" date="2018" name="BMC Genomics">
        <title>Comparative genome analyses reveal sequence features reflecting distinct modes of host-adaptation between dicot and monocot powdery mildew.</title>
        <authorList>
            <person name="Wu Y."/>
            <person name="Ma X."/>
            <person name="Pan Z."/>
            <person name="Kale S.D."/>
            <person name="Song Y."/>
            <person name="King H."/>
            <person name="Zhang Q."/>
            <person name="Presley C."/>
            <person name="Deng X."/>
            <person name="Wei C.I."/>
            <person name="Xiao S."/>
        </authorList>
    </citation>
    <scope>NUCLEOTIDE SEQUENCE [LARGE SCALE GENOMIC DNA]</scope>
    <source>
        <strain evidence="2">UMSG2</strain>
    </source>
</reference>
<evidence type="ECO:0000256" key="1">
    <source>
        <dbReference type="SAM" id="MobiDB-lite"/>
    </source>
</evidence>
<dbReference type="EMBL" id="MCFK01006016">
    <property type="protein sequence ID" value="RKF59444.1"/>
    <property type="molecule type" value="Genomic_DNA"/>
</dbReference>
<name>A0A420HPQ7_9PEZI</name>
<evidence type="ECO:0008006" key="4">
    <source>
        <dbReference type="Google" id="ProtNLM"/>
    </source>
</evidence>
<comment type="caution">
    <text evidence="2">The sequence shown here is derived from an EMBL/GenBank/DDBJ whole genome shotgun (WGS) entry which is preliminary data.</text>
</comment>